<dbReference type="EMBL" id="CM023472">
    <property type="protein sequence ID" value="KAH7958981.1"/>
    <property type="molecule type" value="Genomic_DNA"/>
</dbReference>
<sequence>MTLLLNRFVLQIRECAPDGLTWKAATGAVKRTIEELVKERSHDKMVKHKKKAALLRTAVKGVEGPTPLMNLPNSILIWGSTANYMHCVLLGVTRQITEL</sequence>
<dbReference type="Proteomes" id="UP000821865">
    <property type="component" value="Chromosome 3"/>
</dbReference>
<protein>
    <submittedName>
        <fullName evidence="1">Uncharacterized protein</fullName>
    </submittedName>
</protein>
<reference evidence="1" key="1">
    <citation type="submission" date="2020-05" db="EMBL/GenBank/DDBJ databases">
        <title>Large-scale comparative analyses of tick genomes elucidate their genetic diversity and vector capacities.</title>
        <authorList>
            <person name="Jia N."/>
            <person name="Wang J."/>
            <person name="Shi W."/>
            <person name="Du L."/>
            <person name="Sun Y."/>
            <person name="Zhan W."/>
            <person name="Jiang J."/>
            <person name="Wang Q."/>
            <person name="Zhang B."/>
            <person name="Ji P."/>
            <person name="Sakyi L.B."/>
            <person name="Cui X."/>
            <person name="Yuan T."/>
            <person name="Jiang B."/>
            <person name="Yang W."/>
            <person name="Lam T.T.-Y."/>
            <person name="Chang Q."/>
            <person name="Ding S."/>
            <person name="Wang X."/>
            <person name="Zhu J."/>
            <person name="Ruan X."/>
            <person name="Zhao L."/>
            <person name="Wei J."/>
            <person name="Que T."/>
            <person name="Du C."/>
            <person name="Cheng J."/>
            <person name="Dai P."/>
            <person name="Han X."/>
            <person name="Huang E."/>
            <person name="Gao Y."/>
            <person name="Liu J."/>
            <person name="Shao H."/>
            <person name="Ye R."/>
            <person name="Li L."/>
            <person name="Wei W."/>
            <person name="Wang X."/>
            <person name="Wang C."/>
            <person name="Yang T."/>
            <person name="Huo Q."/>
            <person name="Li W."/>
            <person name="Guo W."/>
            <person name="Chen H."/>
            <person name="Zhou L."/>
            <person name="Ni X."/>
            <person name="Tian J."/>
            <person name="Zhou Y."/>
            <person name="Sheng Y."/>
            <person name="Liu T."/>
            <person name="Pan Y."/>
            <person name="Xia L."/>
            <person name="Li J."/>
            <person name="Zhao F."/>
            <person name="Cao W."/>
        </authorList>
    </citation>
    <scope>NUCLEOTIDE SEQUENCE</scope>
    <source>
        <strain evidence="1">Dsil-2018</strain>
    </source>
</reference>
<organism evidence="1 2">
    <name type="scientific">Dermacentor silvarum</name>
    <name type="common">Tick</name>
    <dbReference type="NCBI Taxonomy" id="543639"/>
    <lineage>
        <taxon>Eukaryota</taxon>
        <taxon>Metazoa</taxon>
        <taxon>Ecdysozoa</taxon>
        <taxon>Arthropoda</taxon>
        <taxon>Chelicerata</taxon>
        <taxon>Arachnida</taxon>
        <taxon>Acari</taxon>
        <taxon>Parasitiformes</taxon>
        <taxon>Ixodida</taxon>
        <taxon>Ixodoidea</taxon>
        <taxon>Ixodidae</taxon>
        <taxon>Rhipicephalinae</taxon>
        <taxon>Dermacentor</taxon>
    </lineage>
</organism>
<accession>A0ACB8D3P2</accession>
<comment type="caution">
    <text evidence="1">The sequence shown here is derived from an EMBL/GenBank/DDBJ whole genome shotgun (WGS) entry which is preliminary data.</text>
</comment>
<evidence type="ECO:0000313" key="2">
    <source>
        <dbReference type="Proteomes" id="UP000821865"/>
    </source>
</evidence>
<proteinExistence type="predicted"/>
<keyword evidence="2" id="KW-1185">Reference proteome</keyword>
<evidence type="ECO:0000313" key="1">
    <source>
        <dbReference type="EMBL" id="KAH7958981.1"/>
    </source>
</evidence>
<gene>
    <name evidence="1" type="ORF">HPB49_007056</name>
</gene>
<name>A0ACB8D3P2_DERSI</name>